<feature type="signal peptide" evidence="2">
    <location>
        <begin position="1"/>
        <end position="31"/>
    </location>
</feature>
<organism evidence="3 4">
    <name type="scientific">Ceratodon purpureus</name>
    <name type="common">Fire moss</name>
    <name type="synonym">Dicranum purpureum</name>
    <dbReference type="NCBI Taxonomy" id="3225"/>
    <lineage>
        <taxon>Eukaryota</taxon>
        <taxon>Viridiplantae</taxon>
        <taxon>Streptophyta</taxon>
        <taxon>Embryophyta</taxon>
        <taxon>Bryophyta</taxon>
        <taxon>Bryophytina</taxon>
        <taxon>Bryopsida</taxon>
        <taxon>Dicranidae</taxon>
        <taxon>Pseudoditrichales</taxon>
        <taxon>Ditrichaceae</taxon>
        <taxon>Ceratodon</taxon>
    </lineage>
</organism>
<evidence type="ECO:0000256" key="1">
    <source>
        <dbReference type="SAM" id="MobiDB-lite"/>
    </source>
</evidence>
<dbReference type="EMBL" id="CM026423">
    <property type="protein sequence ID" value="KAG0585186.1"/>
    <property type="molecule type" value="Genomic_DNA"/>
</dbReference>
<accession>A0A8T0IQT1</accession>
<dbReference type="Proteomes" id="UP000822688">
    <property type="component" value="Chromosome 3"/>
</dbReference>
<gene>
    <name evidence="3" type="ORF">KC19_3G265200</name>
</gene>
<proteinExistence type="predicted"/>
<evidence type="ECO:0000256" key="2">
    <source>
        <dbReference type="SAM" id="SignalP"/>
    </source>
</evidence>
<dbReference type="AlphaFoldDB" id="A0A8T0IQT1"/>
<feature type="chain" id="PRO_5035736996" evidence="2">
    <location>
        <begin position="32"/>
        <end position="52"/>
    </location>
</feature>
<protein>
    <submittedName>
        <fullName evidence="3">Uncharacterized protein</fullName>
    </submittedName>
</protein>
<feature type="compositionally biased region" description="Basic and acidic residues" evidence="1">
    <location>
        <begin position="43"/>
        <end position="52"/>
    </location>
</feature>
<comment type="caution">
    <text evidence="3">The sequence shown here is derived from an EMBL/GenBank/DDBJ whole genome shotgun (WGS) entry which is preliminary data.</text>
</comment>
<keyword evidence="4" id="KW-1185">Reference proteome</keyword>
<keyword evidence="2" id="KW-0732">Signal</keyword>
<feature type="region of interest" description="Disordered" evidence="1">
    <location>
        <begin position="31"/>
        <end position="52"/>
    </location>
</feature>
<sequence>MAWIMQRCEPPLVSHEWVVVVLLCFMNHCDSGASQASGTPDLQPRDRGVLAD</sequence>
<reference evidence="3" key="1">
    <citation type="submission" date="2020-06" db="EMBL/GenBank/DDBJ databases">
        <title>WGS assembly of Ceratodon purpureus strain R40.</title>
        <authorList>
            <person name="Carey S.B."/>
            <person name="Jenkins J."/>
            <person name="Shu S."/>
            <person name="Lovell J.T."/>
            <person name="Sreedasyam A."/>
            <person name="Maumus F."/>
            <person name="Tiley G.P."/>
            <person name="Fernandez-Pozo N."/>
            <person name="Barry K."/>
            <person name="Chen C."/>
            <person name="Wang M."/>
            <person name="Lipzen A."/>
            <person name="Daum C."/>
            <person name="Saski C.A."/>
            <person name="Payton A.C."/>
            <person name="Mcbreen J.C."/>
            <person name="Conrad R.E."/>
            <person name="Kollar L.M."/>
            <person name="Olsson S."/>
            <person name="Huttunen S."/>
            <person name="Landis J.B."/>
            <person name="Wickett N.J."/>
            <person name="Johnson M.G."/>
            <person name="Rensing S.A."/>
            <person name="Grimwood J."/>
            <person name="Schmutz J."/>
            <person name="Mcdaniel S.F."/>
        </authorList>
    </citation>
    <scope>NUCLEOTIDE SEQUENCE</scope>
    <source>
        <strain evidence="3">R40</strain>
    </source>
</reference>
<name>A0A8T0IQT1_CERPU</name>
<evidence type="ECO:0000313" key="3">
    <source>
        <dbReference type="EMBL" id="KAG0585186.1"/>
    </source>
</evidence>
<evidence type="ECO:0000313" key="4">
    <source>
        <dbReference type="Proteomes" id="UP000822688"/>
    </source>
</evidence>